<organism evidence="9 10">
    <name type="scientific">Ambrosia artemisiifolia</name>
    <name type="common">Common ragweed</name>
    <dbReference type="NCBI Taxonomy" id="4212"/>
    <lineage>
        <taxon>Eukaryota</taxon>
        <taxon>Viridiplantae</taxon>
        <taxon>Streptophyta</taxon>
        <taxon>Embryophyta</taxon>
        <taxon>Tracheophyta</taxon>
        <taxon>Spermatophyta</taxon>
        <taxon>Magnoliopsida</taxon>
        <taxon>eudicotyledons</taxon>
        <taxon>Gunneridae</taxon>
        <taxon>Pentapetalae</taxon>
        <taxon>asterids</taxon>
        <taxon>campanulids</taxon>
        <taxon>Asterales</taxon>
        <taxon>Asteraceae</taxon>
        <taxon>Asteroideae</taxon>
        <taxon>Heliantheae alliance</taxon>
        <taxon>Heliantheae</taxon>
        <taxon>Ambrosia</taxon>
    </lineage>
</organism>
<dbReference type="FunFam" id="3.40.50.300:FF:000485">
    <property type="entry name" value="Dephospho-CoA kinase CAB5"/>
    <property type="match status" value="1"/>
</dbReference>
<comment type="caution">
    <text evidence="9">The sequence shown here is derived from an EMBL/GenBank/DDBJ whole genome shotgun (WGS) entry which is preliminary data.</text>
</comment>
<evidence type="ECO:0000256" key="3">
    <source>
        <dbReference type="ARBA" id="ARBA00022840"/>
    </source>
</evidence>
<dbReference type="EMBL" id="JAMZMK010005175">
    <property type="protein sequence ID" value="KAI7753901.1"/>
    <property type="molecule type" value="Genomic_DNA"/>
</dbReference>
<protein>
    <recommendedName>
        <fullName evidence="7">Dephospho-CoA kinase</fullName>
        <ecNumber evidence="6">2.7.1.24</ecNumber>
    </recommendedName>
    <alternativeName>
        <fullName evidence="8">Dephosphocoenzyme A kinase</fullName>
    </alternativeName>
</protein>
<dbReference type="GO" id="GO:0005737">
    <property type="term" value="C:cytoplasm"/>
    <property type="evidence" value="ECO:0007669"/>
    <property type="project" value="UniProtKB-ARBA"/>
</dbReference>
<evidence type="ECO:0000313" key="10">
    <source>
        <dbReference type="Proteomes" id="UP001206925"/>
    </source>
</evidence>
<evidence type="ECO:0000256" key="7">
    <source>
        <dbReference type="ARBA" id="ARBA00069592"/>
    </source>
</evidence>
<dbReference type="InterPro" id="IPR001977">
    <property type="entry name" value="Depp_CoAkinase"/>
</dbReference>
<evidence type="ECO:0000256" key="6">
    <source>
        <dbReference type="ARBA" id="ARBA00066359"/>
    </source>
</evidence>
<proteinExistence type="inferred from homology"/>
<evidence type="ECO:0000313" key="9">
    <source>
        <dbReference type="EMBL" id="KAI7753901.1"/>
    </source>
</evidence>
<evidence type="ECO:0000256" key="1">
    <source>
        <dbReference type="ARBA" id="ARBA00009018"/>
    </source>
</evidence>
<dbReference type="EC" id="2.7.1.24" evidence="6"/>
<dbReference type="NCBIfam" id="TIGR00152">
    <property type="entry name" value="dephospho-CoA kinase"/>
    <property type="match status" value="1"/>
</dbReference>
<dbReference type="PANTHER" id="PTHR10695:SF46">
    <property type="entry name" value="BIFUNCTIONAL COENZYME A SYNTHASE-RELATED"/>
    <property type="match status" value="1"/>
</dbReference>
<dbReference type="HAMAP" id="MF_00376">
    <property type="entry name" value="Dephospho_CoA_kinase"/>
    <property type="match status" value="1"/>
</dbReference>
<sequence>MLNSERSVATNRVGEIRIRRARREAGSQPNHTQHFLQLQTSYVKEFFFEKMRIIGLTGGIATGKSTVTNLFKANGFPVVDADVIARDVLKKGSGGWRKVVAAFGEDILLENEEVDRAKLGQIVFGDPSKRQLLNRLLAPYISYGIFWEVFKLWIKGYKIIILDVPLLYEAKMDRWTNPNIVVWIDPETQLKRLMARDRTSAQDAQNRINAQMPLDLKISKADIVIDNNGSLDDLDENFKKILDQVTKPLTWTEFWLSRQGAIVAFISILTGVLGYKKLLARV</sequence>
<evidence type="ECO:0000256" key="4">
    <source>
        <dbReference type="ARBA" id="ARBA00055723"/>
    </source>
</evidence>
<keyword evidence="3" id="KW-0067">ATP-binding</keyword>
<dbReference type="Gene3D" id="3.40.50.300">
    <property type="entry name" value="P-loop containing nucleotide triphosphate hydrolases"/>
    <property type="match status" value="1"/>
</dbReference>
<dbReference type="GO" id="GO:0005524">
    <property type="term" value="F:ATP binding"/>
    <property type="evidence" value="ECO:0007669"/>
    <property type="project" value="UniProtKB-KW"/>
</dbReference>
<evidence type="ECO:0000256" key="8">
    <source>
        <dbReference type="ARBA" id="ARBA00076292"/>
    </source>
</evidence>
<reference evidence="9" key="1">
    <citation type="submission" date="2022-06" db="EMBL/GenBank/DDBJ databases">
        <title>Uncovering the hologenomic basis of an extraordinary plant invasion.</title>
        <authorList>
            <person name="Bieker V.C."/>
            <person name="Martin M.D."/>
            <person name="Gilbert T."/>
            <person name="Hodgins K."/>
            <person name="Battlay P."/>
            <person name="Petersen B."/>
            <person name="Wilson J."/>
        </authorList>
    </citation>
    <scope>NUCLEOTIDE SEQUENCE</scope>
    <source>
        <strain evidence="9">AA19_3_7</strain>
        <tissue evidence="9">Leaf</tissue>
    </source>
</reference>
<dbReference type="GO" id="GO:0004140">
    <property type="term" value="F:dephospho-CoA kinase activity"/>
    <property type="evidence" value="ECO:0007669"/>
    <property type="project" value="UniProtKB-EC"/>
</dbReference>
<dbReference type="InterPro" id="IPR027417">
    <property type="entry name" value="P-loop_NTPase"/>
</dbReference>
<comment type="pathway">
    <text evidence="5">Cofactor biosynthesis; coenzyme A biosynthesis; CoA from (R)-pantothenate: step 5/5.</text>
</comment>
<evidence type="ECO:0000256" key="2">
    <source>
        <dbReference type="ARBA" id="ARBA00022741"/>
    </source>
</evidence>
<keyword evidence="2" id="KW-0547">Nucleotide-binding</keyword>
<dbReference type="GO" id="GO:0015937">
    <property type="term" value="P:coenzyme A biosynthetic process"/>
    <property type="evidence" value="ECO:0007669"/>
    <property type="project" value="InterPro"/>
</dbReference>
<dbReference type="Proteomes" id="UP001206925">
    <property type="component" value="Unassembled WGS sequence"/>
</dbReference>
<dbReference type="SUPFAM" id="SSF52540">
    <property type="entry name" value="P-loop containing nucleoside triphosphate hydrolases"/>
    <property type="match status" value="1"/>
</dbReference>
<keyword evidence="10" id="KW-1185">Reference proteome</keyword>
<gene>
    <name evidence="9" type="ORF">M8C21_023575</name>
</gene>
<evidence type="ECO:0000256" key="5">
    <source>
        <dbReference type="ARBA" id="ARBA00060696"/>
    </source>
</evidence>
<dbReference type="CDD" id="cd02022">
    <property type="entry name" value="DPCK"/>
    <property type="match status" value="1"/>
</dbReference>
<dbReference type="PANTHER" id="PTHR10695">
    <property type="entry name" value="DEPHOSPHO-COA KINASE-RELATED"/>
    <property type="match status" value="1"/>
</dbReference>
<comment type="similarity">
    <text evidence="1">Belongs to the CoaE family.</text>
</comment>
<accession>A0AAD5D418</accession>
<comment type="function">
    <text evidence="4">Catalyzes the phosphorylation of the 3'-hydroxyl group of dephosphocoenzyme A to form coenzyme A.</text>
</comment>
<dbReference type="PROSITE" id="PS51219">
    <property type="entry name" value="DPCK"/>
    <property type="match status" value="1"/>
</dbReference>
<dbReference type="AlphaFoldDB" id="A0AAD5D418"/>
<dbReference type="Pfam" id="PF01121">
    <property type="entry name" value="CoaE"/>
    <property type="match status" value="1"/>
</dbReference>
<name>A0AAD5D418_AMBAR</name>